<evidence type="ECO:0000313" key="2">
    <source>
        <dbReference type="EMBL" id="KAH0470549.1"/>
    </source>
</evidence>
<comment type="caution">
    <text evidence="2">The sequence shown here is derived from an EMBL/GenBank/DDBJ whole genome shotgun (WGS) entry which is preliminary data.</text>
</comment>
<keyword evidence="3" id="KW-1185">Reference proteome</keyword>
<keyword evidence="1" id="KW-0472">Membrane</keyword>
<evidence type="ECO:0000313" key="3">
    <source>
        <dbReference type="Proteomes" id="UP000775213"/>
    </source>
</evidence>
<protein>
    <recommendedName>
        <fullName evidence="4">Transmembrane protein</fullName>
    </recommendedName>
</protein>
<feature type="transmembrane region" description="Helical" evidence="1">
    <location>
        <begin position="231"/>
        <end position="253"/>
    </location>
</feature>
<keyword evidence="1" id="KW-0812">Transmembrane</keyword>
<accession>A0AAV7H9U4</accession>
<dbReference type="Proteomes" id="UP000775213">
    <property type="component" value="Unassembled WGS sequence"/>
</dbReference>
<feature type="transmembrane region" description="Helical" evidence="1">
    <location>
        <begin position="259"/>
        <end position="281"/>
    </location>
</feature>
<proteinExistence type="predicted"/>
<dbReference type="EMBL" id="JAGFBR010000001">
    <property type="protein sequence ID" value="KAH0470549.1"/>
    <property type="molecule type" value="Genomic_DNA"/>
</dbReference>
<dbReference type="AlphaFoldDB" id="A0AAV7H9U4"/>
<sequence>MFKRSPFVENLDQLHFPTTLEYQSFFFWAWPNDDDEEEDVDRDSEFLGFCDIHIRADYWSLVEMDWDIRASFTSFLVVFSWREMTSLTSSILATALLSIGKTHSFKDVLAGSTSSFARVQFVHTSFNGCPTLMFDDSLAAPFAFTLVVKFVLHHPNLDVIHKFFVSLKLSSSFHSGLLDPRLLLFSFPMIWIIVAFSLGGRIIFKHAKCGYSNGHQILTFVRSLQLRLCGFLSRTCVCTFLTLKFFLVLLRFLVDPYKLPSYCLFISSICGSGFSGIGCLLETSK</sequence>
<organism evidence="2 3">
    <name type="scientific">Dendrobium chrysotoxum</name>
    <name type="common">Orchid</name>
    <dbReference type="NCBI Taxonomy" id="161865"/>
    <lineage>
        <taxon>Eukaryota</taxon>
        <taxon>Viridiplantae</taxon>
        <taxon>Streptophyta</taxon>
        <taxon>Embryophyta</taxon>
        <taxon>Tracheophyta</taxon>
        <taxon>Spermatophyta</taxon>
        <taxon>Magnoliopsida</taxon>
        <taxon>Liliopsida</taxon>
        <taxon>Asparagales</taxon>
        <taxon>Orchidaceae</taxon>
        <taxon>Epidendroideae</taxon>
        <taxon>Malaxideae</taxon>
        <taxon>Dendrobiinae</taxon>
        <taxon>Dendrobium</taxon>
    </lineage>
</organism>
<reference evidence="2 3" key="1">
    <citation type="journal article" date="2021" name="Hortic Res">
        <title>Chromosome-scale assembly of the Dendrobium chrysotoxum genome enhances the understanding of orchid evolution.</title>
        <authorList>
            <person name="Zhang Y."/>
            <person name="Zhang G.Q."/>
            <person name="Zhang D."/>
            <person name="Liu X.D."/>
            <person name="Xu X.Y."/>
            <person name="Sun W.H."/>
            <person name="Yu X."/>
            <person name="Zhu X."/>
            <person name="Wang Z.W."/>
            <person name="Zhao X."/>
            <person name="Zhong W.Y."/>
            <person name="Chen H."/>
            <person name="Yin W.L."/>
            <person name="Huang T."/>
            <person name="Niu S.C."/>
            <person name="Liu Z.J."/>
        </authorList>
    </citation>
    <scope>NUCLEOTIDE SEQUENCE [LARGE SCALE GENOMIC DNA]</scope>
    <source>
        <strain evidence="2">Lindl</strain>
    </source>
</reference>
<evidence type="ECO:0000256" key="1">
    <source>
        <dbReference type="SAM" id="Phobius"/>
    </source>
</evidence>
<keyword evidence="1" id="KW-1133">Transmembrane helix</keyword>
<name>A0AAV7H9U4_DENCH</name>
<feature type="transmembrane region" description="Helical" evidence="1">
    <location>
        <begin position="182"/>
        <end position="204"/>
    </location>
</feature>
<evidence type="ECO:0008006" key="4">
    <source>
        <dbReference type="Google" id="ProtNLM"/>
    </source>
</evidence>
<gene>
    <name evidence="2" type="ORF">IEQ34_000272</name>
</gene>